<dbReference type="GeneID" id="68120952"/>
<dbReference type="AlphaFoldDB" id="A0A6A5BR42"/>
<protein>
    <submittedName>
        <fullName evidence="1">Uncharacterized protein</fullName>
    </submittedName>
</protein>
<comment type="caution">
    <text evidence="1">The sequence shown here is derived from an EMBL/GenBank/DDBJ whole genome shotgun (WGS) entry which is preliminary data.</text>
</comment>
<dbReference type="VEuPathDB" id="AmoebaDB:NF0044250"/>
<keyword evidence="2" id="KW-1185">Reference proteome</keyword>
<dbReference type="RefSeq" id="XP_044565236.1">
    <property type="nucleotide sequence ID" value="XM_044704400.1"/>
</dbReference>
<dbReference type="Proteomes" id="UP000444721">
    <property type="component" value="Unassembled WGS sequence"/>
</dbReference>
<evidence type="ECO:0000313" key="1">
    <source>
        <dbReference type="EMBL" id="KAF0980523.1"/>
    </source>
</evidence>
<dbReference type="OrthoDB" id="10660209at2759"/>
<accession>A0A6A5BR42</accession>
<dbReference type="VEuPathDB" id="AmoebaDB:NfTy_026800"/>
<dbReference type="VEuPathDB" id="AmoebaDB:FDP41_013737"/>
<gene>
    <name evidence="1" type="ORF">FDP41_013737</name>
</gene>
<proteinExistence type="predicted"/>
<sequence length="280" mass="32592">MEYTKYLLQCNEFNENTSARVSKIVETKYLNFPWDGDGQGIIEQIPWVINDFIKTGNGDFYTCNEKADISPIVDDRCFEYFSCFLAMLRGNGGCIKHLLRVAPSNFTKSERLIPFLGYSTSAFKYLHESLRYDKNKLRNMLEVNGNILKYLTSIEYEHVVSIDRDLVVFCVVNGCKLHNIPSFIPFDREMAISVLQKMKELYVHQQSSRWHDLIDEMFKRFRNDLDVTCAMLKRDSFLSIHRCTQLLEDKDALLELVKFGPILNNVSKSVQNAHREIVVI</sequence>
<evidence type="ECO:0000313" key="2">
    <source>
        <dbReference type="Proteomes" id="UP000444721"/>
    </source>
</evidence>
<dbReference type="EMBL" id="VFQX01000019">
    <property type="protein sequence ID" value="KAF0980523.1"/>
    <property type="molecule type" value="Genomic_DNA"/>
</dbReference>
<reference evidence="1 2" key="1">
    <citation type="journal article" date="2019" name="Sci. Rep.">
        <title>Nanopore sequencing improves the draft genome of the human pathogenic amoeba Naegleria fowleri.</title>
        <authorList>
            <person name="Liechti N."/>
            <person name="Schurch N."/>
            <person name="Bruggmann R."/>
            <person name="Wittwer M."/>
        </authorList>
    </citation>
    <scope>NUCLEOTIDE SEQUENCE [LARGE SCALE GENOMIC DNA]</scope>
    <source>
        <strain evidence="1 2">ATCC 30894</strain>
    </source>
</reference>
<organism evidence="1 2">
    <name type="scientific">Naegleria fowleri</name>
    <name type="common">Brain eating amoeba</name>
    <dbReference type="NCBI Taxonomy" id="5763"/>
    <lineage>
        <taxon>Eukaryota</taxon>
        <taxon>Discoba</taxon>
        <taxon>Heterolobosea</taxon>
        <taxon>Tetramitia</taxon>
        <taxon>Eutetramitia</taxon>
        <taxon>Vahlkampfiidae</taxon>
        <taxon>Naegleria</taxon>
    </lineage>
</organism>
<name>A0A6A5BR42_NAEFO</name>